<evidence type="ECO:0000313" key="3">
    <source>
        <dbReference type="Proteomes" id="UP000712080"/>
    </source>
</evidence>
<name>A0A972FQZ3_9FLAO</name>
<proteinExistence type="predicted"/>
<keyword evidence="3" id="KW-1185">Reference proteome</keyword>
<evidence type="ECO:0000256" key="1">
    <source>
        <dbReference type="SAM" id="SignalP"/>
    </source>
</evidence>
<feature type="signal peptide" evidence="1">
    <location>
        <begin position="1"/>
        <end position="21"/>
    </location>
</feature>
<dbReference type="AlphaFoldDB" id="A0A972FQZ3"/>
<reference evidence="2" key="1">
    <citation type="submission" date="2020-02" db="EMBL/GenBank/DDBJ databases">
        <title>Flavobacterium sp. genome.</title>
        <authorList>
            <person name="Jung H.S."/>
            <person name="Baek J.H."/>
            <person name="Jeon C.O."/>
        </authorList>
    </citation>
    <scope>NUCLEOTIDE SEQUENCE</scope>
    <source>
        <strain evidence="2">SE-s28</strain>
    </source>
</reference>
<evidence type="ECO:0000313" key="2">
    <source>
        <dbReference type="EMBL" id="NMH26873.1"/>
    </source>
</evidence>
<accession>A0A972FQZ3</accession>
<gene>
    <name evidence="2" type="ORF">G6047_02410</name>
</gene>
<sequence>MKSFKTVFAILVSLGIHSVLSAGTLEKHQGNKTAARETGELKKYKPTDDTPEIFGSKTEDYSDHVRKMVHGNQITDYNTVENAYRPLEIADKIVEIEKDRLVTEFEEPKTMNLKICDETVSETKLITPAKL</sequence>
<dbReference type="EMBL" id="JAAMPU010000097">
    <property type="protein sequence ID" value="NMH26873.1"/>
    <property type="molecule type" value="Genomic_DNA"/>
</dbReference>
<keyword evidence="1" id="KW-0732">Signal</keyword>
<dbReference type="RefSeq" id="WP_169525882.1">
    <property type="nucleotide sequence ID" value="NZ_JAAMPU010000097.1"/>
</dbReference>
<comment type="caution">
    <text evidence="2">The sequence shown here is derived from an EMBL/GenBank/DDBJ whole genome shotgun (WGS) entry which is preliminary data.</text>
</comment>
<organism evidence="2 3">
    <name type="scientific">Flavobacterium silvaticum</name>
    <dbReference type="NCBI Taxonomy" id="1852020"/>
    <lineage>
        <taxon>Bacteria</taxon>
        <taxon>Pseudomonadati</taxon>
        <taxon>Bacteroidota</taxon>
        <taxon>Flavobacteriia</taxon>
        <taxon>Flavobacteriales</taxon>
        <taxon>Flavobacteriaceae</taxon>
        <taxon>Flavobacterium</taxon>
    </lineage>
</organism>
<feature type="chain" id="PRO_5036984457" evidence="1">
    <location>
        <begin position="22"/>
        <end position="131"/>
    </location>
</feature>
<protein>
    <submittedName>
        <fullName evidence="2">Uncharacterized protein</fullName>
    </submittedName>
</protein>
<dbReference type="Proteomes" id="UP000712080">
    <property type="component" value="Unassembled WGS sequence"/>
</dbReference>